<keyword evidence="2" id="KW-1185">Reference proteome</keyword>
<dbReference type="RefSeq" id="WP_187085657.1">
    <property type="nucleotide sequence ID" value="NZ_JACORU010000023.1"/>
</dbReference>
<evidence type="ECO:0000313" key="2">
    <source>
        <dbReference type="Proteomes" id="UP000596827"/>
    </source>
</evidence>
<evidence type="ECO:0000313" key="1">
    <source>
        <dbReference type="EMBL" id="MBC5768708.1"/>
    </source>
</evidence>
<gene>
    <name evidence="1" type="ORF">H8R02_29880</name>
</gene>
<organism evidence="1 2">
    <name type="scientific">Ramlibacter albus</name>
    <dbReference type="NCBI Taxonomy" id="2079448"/>
    <lineage>
        <taxon>Bacteria</taxon>
        <taxon>Pseudomonadati</taxon>
        <taxon>Pseudomonadota</taxon>
        <taxon>Betaproteobacteria</taxon>
        <taxon>Burkholderiales</taxon>
        <taxon>Comamonadaceae</taxon>
        <taxon>Ramlibacter</taxon>
    </lineage>
</organism>
<protein>
    <submittedName>
        <fullName evidence="1">Uncharacterized protein</fullName>
    </submittedName>
</protein>
<dbReference type="Proteomes" id="UP000596827">
    <property type="component" value="Unassembled WGS sequence"/>
</dbReference>
<accession>A0A923ME64</accession>
<reference evidence="1" key="1">
    <citation type="submission" date="2020-08" db="EMBL/GenBank/DDBJ databases">
        <title>Ramlibacter sp. GTP1 16S ribosomal RNA gene genome sequencing and assembly.</title>
        <authorList>
            <person name="Kang M."/>
        </authorList>
    </citation>
    <scope>NUCLEOTIDE SEQUENCE</scope>
    <source>
        <strain evidence="1">GTP1</strain>
    </source>
</reference>
<dbReference type="EMBL" id="JACORU010000023">
    <property type="protein sequence ID" value="MBC5768708.1"/>
    <property type="molecule type" value="Genomic_DNA"/>
</dbReference>
<name>A0A923ME64_9BURK</name>
<comment type="caution">
    <text evidence="1">The sequence shown here is derived from an EMBL/GenBank/DDBJ whole genome shotgun (WGS) entry which is preliminary data.</text>
</comment>
<dbReference type="AlphaFoldDB" id="A0A923ME64"/>
<proteinExistence type="predicted"/>
<sequence>MSYDIFVWLSCAVALPSALPEPHTWEYHRFTEEQVAGYPKEIAEELVGSESWGLKRTAFYLNVSRMDRKVMSRHRLQELVPGLQVMTIQAPLPPGDPGPTARDRELAARAKVGRAGISVVQEGFSDPGWAMQKTVARHLARACGGAIVETPDGYIELDANGRMVE</sequence>